<dbReference type="Proteomes" id="UP000001997">
    <property type="component" value="Unassembled WGS sequence"/>
</dbReference>
<reference evidence="2 3" key="1">
    <citation type="journal article" date="2009" name="Nature">
        <title>Evolution of pathogenicity and sexual reproduction in eight Candida genomes.</title>
        <authorList>
            <person name="Butler G."/>
            <person name="Rasmussen M.D."/>
            <person name="Lin M.F."/>
            <person name="Santos M.A."/>
            <person name="Sakthikumar S."/>
            <person name="Munro C.A."/>
            <person name="Rheinbay E."/>
            <person name="Grabherr M."/>
            <person name="Forche A."/>
            <person name="Reedy J.L."/>
            <person name="Agrafioti I."/>
            <person name="Arnaud M.B."/>
            <person name="Bates S."/>
            <person name="Brown A.J."/>
            <person name="Brunke S."/>
            <person name="Costanzo M.C."/>
            <person name="Fitzpatrick D.A."/>
            <person name="de Groot P.W."/>
            <person name="Harris D."/>
            <person name="Hoyer L.L."/>
            <person name="Hube B."/>
            <person name="Klis F.M."/>
            <person name="Kodira C."/>
            <person name="Lennard N."/>
            <person name="Logue M.E."/>
            <person name="Martin R."/>
            <person name="Neiman A.M."/>
            <person name="Nikolaou E."/>
            <person name="Quail M.A."/>
            <person name="Quinn J."/>
            <person name="Santos M.C."/>
            <person name="Schmitzberger F.F."/>
            <person name="Sherlock G."/>
            <person name="Shah P."/>
            <person name="Silverstein K.A."/>
            <person name="Skrzypek M.S."/>
            <person name="Soll D."/>
            <person name="Staggs R."/>
            <person name="Stansfield I."/>
            <person name="Stumpf M.P."/>
            <person name="Sudbery P.E."/>
            <person name="Srikantha T."/>
            <person name="Zeng Q."/>
            <person name="Berman J."/>
            <person name="Berriman M."/>
            <person name="Heitman J."/>
            <person name="Gow N.A."/>
            <person name="Lorenz M.C."/>
            <person name="Birren B.W."/>
            <person name="Kellis M."/>
            <person name="Cuomo C.A."/>
        </authorList>
    </citation>
    <scope>NUCLEOTIDE SEQUENCE [LARGE SCALE GENOMIC DNA]</scope>
    <source>
        <strain evidence="3">ATCC 6260 / CBS 566 / DSM 6381 / JCM 1539 / NBRC 10279 / NRRL Y-324</strain>
    </source>
</reference>
<evidence type="ECO:0000313" key="2">
    <source>
        <dbReference type="EMBL" id="EDK36162.2"/>
    </source>
</evidence>
<evidence type="ECO:0000313" key="3">
    <source>
        <dbReference type="Proteomes" id="UP000001997"/>
    </source>
</evidence>
<dbReference type="CDD" id="cd14944">
    <property type="entry name" value="TRAPPC6A_Trs33"/>
    <property type="match status" value="1"/>
</dbReference>
<dbReference type="GO" id="GO:0006888">
    <property type="term" value="P:endoplasmic reticulum to Golgi vesicle-mediated transport"/>
    <property type="evidence" value="ECO:0007669"/>
    <property type="project" value="TreeGrafter"/>
</dbReference>
<sequence>MNDANVNAACLDFLVQELVPTAVRVSSRLSETSGRDSDADIATRVDSKLSSIPNDFPGSVAAVNSQLVNSDDVTLRIENCGYNLGIRLADLLAYKAFSGPSSGKVVDILDIMKFVCRDVWKALYGKQMDNLRTNHRGTFVLVDNGHRMIAHLSSSKGTADTLAKAHTYLWYPCGVIRGILYSFGVESGVSAEISQFPAVTFNIQTSINN</sequence>
<dbReference type="Pfam" id="PF04051">
    <property type="entry name" value="TRAPP"/>
    <property type="match status" value="1"/>
</dbReference>
<evidence type="ECO:0000256" key="1">
    <source>
        <dbReference type="ARBA" id="ARBA00006218"/>
    </source>
</evidence>
<name>A5DAF5_PICGU</name>
<dbReference type="GO" id="GO:0005802">
    <property type="term" value="C:trans-Golgi network"/>
    <property type="evidence" value="ECO:0007669"/>
    <property type="project" value="TreeGrafter"/>
</dbReference>
<evidence type="ECO:0008006" key="4">
    <source>
        <dbReference type="Google" id="ProtNLM"/>
    </source>
</evidence>
<dbReference type="KEGG" id="pgu:PGUG_00260"/>
<dbReference type="eggNOG" id="KOG3316">
    <property type="taxonomic scope" value="Eukaryota"/>
</dbReference>
<protein>
    <recommendedName>
        <fullName evidence="4">Trafficking protein particle complex subunit 6B</fullName>
    </recommendedName>
</protein>
<dbReference type="SUPFAM" id="SSF111126">
    <property type="entry name" value="Ligand-binding domain in the NO signalling and Golgi transport"/>
    <property type="match status" value="1"/>
</dbReference>
<dbReference type="HOGENOM" id="CLU_076409_0_1_1"/>
<dbReference type="RefSeq" id="XP_001486883.2">
    <property type="nucleotide sequence ID" value="XM_001486833.1"/>
</dbReference>
<dbReference type="VEuPathDB" id="FungiDB:PGUG_00260"/>
<dbReference type="OMA" id="PYLEIPC"/>
<dbReference type="InterPro" id="IPR024096">
    <property type="entry name" value="NO_sig/Golgi_transp_ligand-bd"/>
</dbReference>
<dbReference type="Gene3D" id="3.30.1380.20">
    <property type="entry name" value="Trafficking protein particle complex subunit 3"/>
    <property type="match status" value="1"/>
</dbReference>
<dbReference type="InterPro" id="IPR007194">
    <property type="entry name" value="TRAPP_component"/>
</dbReference>
<dbReference type="PANTHER" id="PTHR12817:SF0">
    <property type="entry name" value="GEO08327P1"/>
    <property type="match status" value="1"/>
</dbReference>
<dbReference type="FunCoup" id="A5DAF5">
    <property type="interactions" value="69"/>
</dbReference>
<comment type="similarity">
    <text evidence="1">Belongs to the TRAPP small subunits family. BET3 subfamily.</text>
</comment>
<dbReference type="OrthoDB" id="941624at2759"/>
<dbReference type="InterPro" id="IPR037992">
    <property type="entry name" value="TRAPPC6/Trs33"/>
</dbReference>
<dbReference type="STRING" id="294746.A5DAF5"/>
<dbReference type="PANTHER" id="PTHR12817">
    <property type="entry name" value="TRAFFICKING PROTEIN PARTICLE COMPLEX SUBUNIT 6B"/>
    <property type="match status" value="1"/>
</dbReference>
<gene>
    <name evidence="2" type="ORF">PGUG_00260</name>
</gene>
<dbReference type="GO" id="GO:0005801">
    <property type="term" value="C:cis-Golgi network"/>
    <property type="evidence" value="ECO:0007669"/>
    <property type="project" value="TreeGrafter"/>
</dbReference>
<dbReference type="GeneID" id="5129339"/>
<dbReference type="GO" id="GO:0030008">
    <property type="term" value="C:TRAPP complex"/>
    <property type="evidence" value="ECO:0007669"/>
    <property type="project" value="TreeGrafter"/>
</dbReference>
<dbReference type="InParanoid" id="A5DAF5"/>
<dbReference type="AlphaFoldDB" id="A5DAF5"/>
<proteinExistence type="inferred from homology"/>
<accession>A5DAF5</accession>
<keyword evidence="3" id="KW-1185">Reference proteome</keyword>
<organism evidence="2 3">
    <name type="scientific">Meyerozyma guilliermondii (strain ATCC 6260 / CBS 566 / DSM 6381 / JCM 1539 / NBRC 10279 / NRRL Y-324)</name>
    <name type="common">Yeast</name>
    <name type="synonym">Candida guilliermondii</name>
    <dbReference type="NCBI Taxonomy" id="294746"/>
    <lineage>
        <taxon>Eukaryota</taxon>
        <taxon>Fungi</taxon>
        <taxon>Dikarya</taxon>
        <taxon>Ascomycota</taxon>
        <taxon>Saccharomycotina</taxon>
        <taxon>Pichiomycetes</taxon>
        <taxon>Debaryomycetaceae</taxon>
        <taxon>Meyerozyma</taxon>
    </lineage>
</organism>
<dbReference type="EMBL" id="CH408155">
    <property type="protein sequence ID" value="EDK36162.2"/>
    <property type="molecule type" value="Genomic_DNA"/>
</dbReference>